<comment type="subcellular location">
    <subcellularLocation>
        <location evidence="1">Membrane</location>
        <topology evidence="1">Multi-pass membrane protein</topology>
    </subcellularLocation>
</comment>
<dbReference type="GO" id="GO:0005385">
    <property type="term" value="F:zinc ion transmembrane transporter activity"/>
    <property type="evidence" value="ECO:0007669"/>
    <property type="project" value="TreeGrafter"/>
</dbReference>
<feature type="transmembrane region" description="Helical" evidence="8">
    <location>
        <begin position="21"/>
        <end position="45"/>
    </location>
</feature>
<feature type="transmembrane region" description="Helical" evidence="8">
    <location>
        <begin position="191"/>
        <end position="213"/>
    </location>
</feature>
<evidence type="ECO:0000256" key="6">
    <source>
        <dbReference type="ARBA" id="ARBA00023065"/>
    </source>
</evidence>
<keyword evidence="7 8" id="KW-0472">Membrane</keyword>
<dbReference type="AlphaFoldDB" id="A0A6C7E4S8"/>
<feature type="domain" description="Cation efflux protein transmembrane" evidence="9">
    <location>
        <begin position="23"/>
        <end position="213"/>
    </location>
</feature>
<evidence type="ECO:0000259" key="9">
    <source>
        <dbReference type="Pfam" id="PF01545"/>
    </source>
</evidence>
<evidence type="ECO:0000256" key="8">
    <source>
        <dbReference type="SAM" id="Phobius"/>
    </source>
</evidence>
<keyword evidence="4 8" id="KW-0812">Transmembrane</keyword>
<dbReference type="InterPro" id="IPR002524">
    <property type="entry name" value="Cation_efflux"/>
</dbReference>
<accession>A0A6C7E4S8</accession>
<dbReference type="NCBIfam" id="TIGR01297">
    <property type="entry name" value="CDF"/>
    <property type="match status" value="1"/>
</dbReference>
<dbReference type="EMBL" id="AP012057">
    <property type="protein sequence ID" value="BAN01533.1"/>
    <property type="molecule type" value="Genomic_DNA"/>
</dbReference>
<dbReference type="InterPro" id="IPR050681">
    <property type="entry name" value="CDF/SLC30A"/>
</dbReference>
<dbReference type="InterPro" id="IPR036837">
    <property type="entry name" value="Cation_efflux_CTD_sf"/>
</dbReference>
<evidence type="ECO:0000256" key="3">
    <source>
        <dbReference type="ARBA" id="ARBA00022448"/>
    </source>
</evidence>
<dbReference type="Pfam" id="PF16916">
    <property type="entry name" value="ZT_dimer"/>
    <property type="match status" value="1"/>
</dbReference>
<dbReference type="PANTHER" id="PTHR11562:SF17">
    <property type="entry name" value="RE54080P-RELATED"/>
    <property type="match status" value="1"/>
</dbReference>
<evidence type="ECO:0000256" key="1">
    <source>
        <dbReference type="ARBA" id="ARBA00004141"/>
    </source>
</evidence>
<name>A0A6C7E4S8_ILUCY</name>
<evidence type="ECO:0000313" key="11">
    <source>
        <dbReference type="EMBL" id="BAN01533.1"/>
    </source>
</evidence>
<keyword evidence="6" id="KW-0406">Ion transport</keyword>
<organism evidence="11 12">
    <name type="scientific">Ilumatobacter coccineus (strain NBRC 103263 / KCTC 29153 / YM16-304)</name>
    <dbReference type="NCBI Taxonomy" id="1313172"/>
    <lineage>
        <taxon>Bacteria</taxon>
        <taxon>Bacillati</taxon>
        <taxon>Actinomycetota</taxon>
        <taxon>Acidimicrobiia</taxon>
        <taxon>Acidimicrobiales</taxon>
        <taxon>Ilumatobacteraceae</taxon>
        <taxon>Ilumatobacter</taxon>
    </lineage>
</organism>
<dbReference type="KEGG" id="aym:YM304_12190"/>
<dbReference type="Gene3D" id="3.30.70.1350">
    <property type="entry name" value="Cation efflux protein, cytoplasmic domain"/>
    <property type="match status" value="1"/>
</dbReference>
<proteinExistence type="inferred from homology"/>
<evidence type="ECO:0000313" key="12">
    <source>
        <dbReference type="Proteomes" id="UP000011863"/>
    </source>
</evidence>
<feature type="domain" description="Cation efflux protein cytoplasmic" evidence="10">
    <location>
        <begin position="228"/>
        <end position="293"/>
    </location>
</feature>
<dbReference type="InterPro" id="IPR027469">
    <property type="entry name" value="Cation_efflux_TMD_sf"/>
</dbReference>
<feature type="transmembrane region" description="Helical" evidence="8">
    <location>
        <begin position="88"/>
        <end position="107"/>
    </location>
</feature>
<evidence type="ECO:0000256" key="7">
    <source>
        <dbReference type="ARBA" id="ARBA00023136"/>
    </source>
</evidence>
<evidence type="ECO:0000256" key="5">
    <source>
        <dbReference type="ARBA" id="ARBA00022989"/>
    </source>
</evidence>
<dbReference type="OrthoDB" id="9809646at2"/>
<protein>
    <submittedName>
        <fullName evidence="11">Putative cation efflux protein</fullName>
    </submittedName>
</protein>
<gene>
    <name evidence="11" type="ORF">YM304_12190</name>
</gene>
<feature type="transmembrane region" description="Helical" evidence="8">
    <location>
        <begin position="122"/>
        <end position="143"/>
    </location>
</feature>
<comment type="similarity">
    <text evidence="2">Belongs to the cation diffusion facilitator (CDF) transporter (TC 2.A.4) family. SLC30A subfamily.</text>
</comment>
<evidence type="ECO:0000256" key="4">
    <source>
        <dbReference type="ARBA" id="ARBA00022692"/>
    </source>
</evidence>
<dbReference type="Gene3D" id="1.20.1510.10">
    <property type="entry name" value="Cation efflux protein transmembrane domain"/>
    <property type="match status" value="1"/>
</dbReference>
<dbReference type="SUPFAM" id="SSF161111">
    <property type="entry name" value="Cation efflux protein transmembrane domain-like"/>
    <property type="match status" value="1"/>
</dbReference>
<dbReference type="GO" id="GO:0005886">
    <property type="term" value="C:plasma membrane"/>
    <property type="evidence" value="ECO:0007669"/>
    <property type="project" value="TreeGrafter"/>
</dbReference>
<keyword evidence="5 8" id="KW-1133">Transmembrane helix</keyword>
<dbReference type="InterPro" id="IPR058533">
    <property type="entry name" value="Cation_efflux_TM"/>
</dbReference>
<reference evidence="11 12" key="1">
    <citation type="journal article" date="2013" name="Int. J. Syst. Evol. Microbiol.">
        <title>Ilumatobacter nonamiense sp. nov. and Ilumatobacter coccineum sp. nov., isolated from seashore sand.</title>
        <authorList>
            <person name="Matsumoto A."/>
            <person name="Kasai H."/>
            <person name="Matsuo Y."/>
            <person name="Shizuri Y."/>
            <person name="Ichikawa N."/>
            <person name="Fujita N."/>
            <person name="Omura S."/>
            <person name="Takahashi Y."/>
        </authorList>
    </citation>
    <scope>NUCLEOTIDE SEQUENCE [LARGE SCALE GENOMIC DNA]</scope>
    <source>
        <strain evidence="12">NBRC 103263 / KCTC 29153 / YM16-304</strain>
    </source>
</reference>
<dbReference type="RefSeq" id="WP_015440780.1">
    <property type="nucleotide sequence ID" value="NC_020520.1"/>
</dbReference>
<dbReference type="Proteomes" id="UP000011863">
    <property type="component" value="Chromosome"/>
</dbReference>
<keyword evidence="3" id="KW-0813">Transport</keyword>
<dbReference type="Pfam" id="PF01545">
    <property type="entry name" value="Cation_efflux"/>
    <property type="match status" value="1"/>
</dbReference>
<evidence type="ECO:0000256" key="2">
    <source>
        <dbReference type="ARBA" id="ARBA00008873"/>
    </source>
</evidence>
<evidence type="ECO:0000259" key="10">
    <source>
        <dbReference type="Pfam" id="PF16916"/>
    </source>
</evidence>
<feature type="transmembrane region" description="Helical" evidence="8">
    <location>
        <begin position="164"/>
        <end position="185"/>
    </location>
</feature>
<sequence length="305" mass="31459">MSENHGEREREHQHRSSGARLGVAAAANTAFAVVQVVVGIAIGSVVVLADAAHQAVDALGLITAWIALRIARRPASDDWSYGLGKADALGGFMSGIFLVGSVVWIVVESIRRLVEPEAVEGGGVVLIGLIAIAVNGAGVLLVGHSHGDEAISMRAARLHLLADLAGSVVVVVTGVLLVVTDAAWLDPTASLLVSLAVLWSTWHLLGAAVDVLLDRRPSGIGASDLSMLLIGHPDVDDAHHVHIRSLGGGRHAASAHVVVDGAVSAHRSQEISGELSVAVETTLGIEHLTLQVECEHGCADAGALR</sequence>
<dbReference type="InterPro" id="IPR027470">
    <property type="entry name" value="Cation_efflux_CTD"/>
</dbReference>
<dbReference type="SUPFAM" id="SSF160240">
    <property type="entry name" value="Cation efflux protein cytoplasmic domain-like"/>
    <property type="match status" value="1"/>
</dbReference>
<keyword evidence="12" id="KW-1185">Reference proteome</keyword>
<dbReference type="PANTHER" id="PTHR11562">
    <property type="entry name" value="CATION EFFLUX PROTEIN/ ZINC TRANSPORTER"/>
    <property type="match status" value="1"/>
</dbReference>